<feature type="compositionally biased region" description="Low complexity" evidence="2">
    <location>
        <begin position="866"/>
        <end position="883"/>
    </location>
</feature>
<proteinExistence type="predicted"/>
<dbReference type="InterPro" id="IPR000237">
    <property type="entry name" value="GRIP_dom"/>
</dbReference>
<feature type="compositionally biased region" description="Basic and acidic residues" evidence="2">
    <location>
        <begin position="351"/>
        <end position="362"/>
    </location>
</feature>
<feature type="region of interest" description="Disordered" evidence="2">
    <location>
        <begin position="287"/>
        <end position="306"/>
    </location>
</feature>
<dbReference type="EMBL" id="BEYU01000095">
    <property type="protein sequence ID" value="GBG31282.1"/>
    <property type="molecule type" value="Genomic_DNA"/>
</dbReference>
<feature type="compositionally biased region" description="Acidic residues" evidence="2">
    <location>
        <begin position="124"/>
        <end position="133"/>
    </location>
</feature>
<feature type="compositionally biased region" description="Basic and acidic residues" evidence="2">
    <location>
        <begin position="73"/>
        <end position="82"/>
    </location>
</feature>
<protein>
    <submittedName>
        <fullName evidence="4">Laminin subunit alpha-3</fullName>
    </submittedName>
</protein>
<feature type="compositionally biased region" description="Basic and acidic residues" evidence="2">
    <location>
        <begin position="395"/>
        <end position="415"/>
    </location>
</feature>
<feature type="coiled-coil region" evidence="1">
    <location>
        <begin position="175"/>
        <end position="209"/>
    </location>
</feature>
<feature type="domain" description="GRIP" evidence="3">
    <location>
        <begin position="949"/>
        <end position="1002"/>
    </location>
</feature>
<feature type="region of interest" description="Disordered" evidence="2">
    <location>
        <begin position="28"/>
        <end position="154"/>
    </location>
</feature>
<evidence type="ECO:0000256" key="2">
    <source>
        <dbReference type="SAM" id="MobiDB-lite"/>
    </source>
</evidence>
<evidence type="ECO:0000259" key="3">
    <source>
        <dbReference type="PROSITE" id="PS50913"/>
    </source>
</evidence>
<sequence>MWSNVSSFASKVVQGVIDEAAEYQAQLDEERENYNREYYDDAEDNSQFLAQGESEDAHGEEATKSSIDAVDQVAKDADEKTSEQGWDDDDDDLDVDDDEVIDDNNNDEEAEETHDVGEVVAASDESDVIEFETESSGPADSAATSSGAIDDSRMSVLEEDLETLKAKERQHVAMMMAKNQELETARTEIQKAHAEIAKTREALAASQAETQEALASCRAAQSNVEDLKVTTRDQTRALADVQRELDEFAEDNVALMSMEQELREFVKSKDAELVEANKAVEDLRRELQEVHESSSRSGGAEALDHEEALTALKSSHARDALSEAEDKIALQARELDAARAASQTGEETGQSEEHARELADLSAKYQDDVERVEKEAAERLEAAVAKVRRELEAKKEAEAKRHEVELRHGDAEAKAKQASITEALDNAAREHAAELETARENLEDKHARALEQARSEHQSALENLRNELEIGTTERLSKLEQDAAGKAEKSHSMHLEQVSRLEADLEAAKTELDALRNDAGVASATQTEELRRLEARVEELTQSSTSLEEAREALSAEVDRLESSLAVVSKERDALRAEAQGSSEEAHAELARLGSRVEELTLEAKSLEEELRQVTRERDDVQERLASLNAAFDKLQENARVTLESENELRDKCAEYEEILDEMEAESQELKEKYHEADEERHQLRQQVKNLQSEVKKLSQTQKQGVSTMTGQLGEIERLRKEVENLESREASLRAEIAQHTGQQQQVHKLSDELQVTQAELRVSETDLQQLRSERESLNAALLQLNAEADQRAHVYKRKIDDLRREVQEHRQSMEENKQRFEVDRVELAKEAHEMRLAAAAADRTIEVLRAEVDALKRAEEDWSNSQEAARQQELQRQQSSELDPSALEEIEKTVGGQQHLSGDGGDTEGVDQGDSSAHELLPDKETSGRDKEGGQPRQQQAGSEAAADDDGRVDREVMKKLVVTYFVQKQSGSFHSQRELLTLLANLLNMGQSDREALGLSLPRRSSTGGSFFGGDGKQGGSLSSGDSMSLLKKVIFGDADQDAERAKREVDWEAIEKAVTVKPFTDLWQDFLSNDL</sequence>
<keyword evidence="5" id="KW-1185">Reference proteome</keyword>
<accession>A0A2R5GK48</accession>
<dbReference type="InParanoid" id="A0A2R5GK48"/>
<dbReference type="SUPFAM" id="SSF90257">
    <property type="entry name" value="Myosin rod fragments"/>
    <property type="match status" value="1"/>
</dbReference>
<organism evidence="4 5">
    <name type="scientific">Hondaea fermentalgiana</name>
    <dbReference type="NCBI Taxonomy" id="2315210"/>
    <lineage>
        <taxon>Eukaryota</taxon>
        <taxon>Sar</taxon>
        <taxon>Stramenopiles</taxon>
        <taxon>Bigyra</taxon>
        <taxon>Labyrinthulomycetes</taxon>
        <taxon>Thraustochytrida</taxon>
        <taxon>Thraustochytriidae</taxon>
        <taxon>Hondaea</taxon>
    </lineage>
</organism>
<comment type="caution">
    <text evidence="4">The sequence shown here is derived from an EMBL/GenBank/DDBJ whole genome shotgun (WGS) entry which is preliminary data.</text>
</comment>
<evidence type="ECO:0000256" key="1">
    <source>
        <dbReference type="SAM" id="Coils"/>
    </source>
</evidence>
<feature type="region of interest" description="Disordered" evidence="2">
    <location>
        <begin position="861"/>
        <end position="953"/>
    </location>
</feature>
<feature type="compositionally biased region" description="Acidic residues" evidence="2">
    <location>
        <begin position="85"/>
        <end position="112"/>
    </location>
</feature>
<dbReference type="PROSITE" id="PS50913">
    <property type="entry name" value="GRIP"/>
    <property type="match status" value="1"/>
</dbReference>
<gene>
    <name evidence="4" type="ORF">FCC1311_075052</name>
</gene>
<feature type="region of interest" description="Disordered" evidence="2">
    <location>
        <begin position="395"/>
        <end position="418"/>
    </location>
</feature>
<feature type="compositionally biased region" description="Polar residues" evidence="2">
    <location>
        <begin position="134"/>
        <end position="147"/>
    </location>
</feature>
<feature type="region of interest" description="Disordered" evidence="2">
    <location>
        <begin position="333"/>
        <end position="362"/>
    </location>
</feature>
<name>A0A2R5GK48_9STRA</name>
<reference evidence="4 5" key="1">
    <citation type="submission" date="2017-12" db="EMBL/GenBank/DDBJ databases">
        <title>Sequencing, de novo assembly and annotation of complete genome of a new Thraustochytrid species, strain FCC1311.</title>
        <authorList>
            <person name="Sedici K."/>
            <person name="Godart F."/>
            <person name="Aiese Cigliano R."/>
            <person name="Sanseverino W."/>
            <person name="Barakat M."/>
            <person name="Ortet P."/>
            <person name="Marechal E."/>
            <person name="Cagnac O."/>
            <person name="Amato A."/>
        </authorList>
    </citation>
    <scope>NUCLEOTIDE SEQUENCE [LARGE SCALE GENOMIC DNA]</scope>
</reference>
<dbReference type="AlphaFoldDB" id="A0A2R5GK48"/>
<feature type="compositionally biased region" description="Basic and acidic residues" evidence="2">
    <location>
        <begin position="917"/>
        <end position="935"/>
    </location>
</feature>
<evidence type="ECO:0000313" key="4">
    <source>
        <dbReference type="EMBL" id="GBG31282.1"/>
    </source>
</evidence>
<keyword evidence="1" id="KW-0175">Coiled coil</keyword>
<evidence type="ECO:0000313" key="5">
    <source>
        <dbReference type="Proteomes" id="UP000241890"/>
    </source>
</evidence>
<dbReference type="Gene3D" id="1.10.287.1490">
    <property type="match status" value="2"/>
</dbReference>
<dbReference type="Proteomes" id="UP000241890">
    <property type="component" value="Unassembled WGS sequence"/>
</dbReference>